<accession>A0A510JEA3</accession>
<organism evidence="1 2">
    <name type="scientific">Pseudoleptotrichia goodfellowii</name>
    <dbReference type="NCBI Taxonomy" id="157692"/>
    <lineage>
        <taxon>Bacteria</taxon>
        <taxon>Fusobacteriati</taxon>
        <taxon>Fusobacteriota</taxon>
        <taxon>Fusobacteriia</taxon>
        <taxon>Fusobacteriales</taxon>
        <taxon>Leptotrichiaceae</taxon>
        <taxon>Pseudoleptotrichia</taxon>
    </lineage>
</organism>
<dbReference type="EMBL" id="AP019822">
    <property type="protein sequence ID" value="BBM36373.1"/>
    <property type="molecule type" value="Genomic_DNA"/>
</dbReference>
<proteinExistence type="predicted"/>
<reference evidence="1 2" key="1">
    <citation type="submission" date="2019-07" db="EMBL/GenBank/DDBJ databases">
        <title>Complete Genome Sequence of Leptotrichia goodfellowii Strain JCM 16774.</title>
        <authorList>
            <person name="Watanabe S."/>
            <person name="Cui L."/>
        </authorList>
    </citation>
    <scope>NUCLEOTIDE SEQUENCE [LARGE SCALE GENOMIC DNA]</scope>
    <source>
        <strain evidence="1 2">JCM16774</strain>
    </source>
</reference>
<gene>
    <name evidence="1" type="ORF">JCM16774_1305</name>
</gene>
<evidence type="ECO:0000313" key="2">
    <source>
        <dbReference type="Proteomes" id="UP000321606"/>
    </source>
</evidence>
<name>A0A510JEA3_9FUSO</name>
<evidence type="ECO:0000313" key="1">
    <source>
        <dbReference type="EMBL" id="BBM36373.1"/>
    </source>
</evidence>
<dbReference type="AlphaFoldDB" id="A0A510JEA3"/>
<protein>
    <submittedName>
        <fullName evidence="1">Uncharacterized protein</fullName>
    </submittedName>
</protein>
<dbReference type="Proteomes" id="UP000321606">
    <property type="component" value="Chromosome"/>
</dbReference>
<sequence length="49" mass="5947">MAYNRCIIRKIVPELQDIDFKNRKLNVRLSEKLNYKEVSINYEFLVEIS</sequence>
<dbReference type="KEGG" id="lgo:JCM16774_1305"/>